<evidence type="ECO:0000313" key="2">
    <source>
        <dbReference type="EMBL" id="GHH10435.1"/>
    </source>
</evidence>
<name>A0ABQ3LAQ9_9SPHN</name>
<sequence>MKDWASRAAAALTLPDTIAATPDDGAAVKVGSDGRTFVSIGWPTLLVRHGSDDPDRVQAAARKRSKPRTRA</sequence>
<evidence type="ECO:0008006" key="4">
    <source>
        <dbReference type="Google" id="ProtNLM"/>
    </source>
</evidence>
<reference evidence="3" key="1">
    <citation type="journal article" date="2019" name="Int. J. Syst. Evol. Microbiol.">
        <title>The Global Catalogue of Microorganisms (GCM) 10K type strain sequencing project: providing services to taxonomists for standard genome sequencing and annotation.</title>
        <authorList>
            <consortium name="The Broad Institute Genomics Platform"/>
            <consortium name="The Broad Institute Genome Sequencing Center for Infectious Disease"/>
            <person name="Wu L."/>
            <person name="Ma J."/>
        </authorList>
    </citation>
    <scope>NUCLEOTIDE SEQUENCE [LARGE SCALE GENOMIC DNA]</scope>
    <source>
        <strain evidence="3">CGMCC 1.8957</strain>
    </source>
</reference>
<evidence type="ECO:0000256" key="1">
    <source>
        <dbReference type="SAM" id="MobiDB-lite"/>
    </source>
</evidence>
<organism evidence="2 3">
    <name type="scientific">Sphingomonas glacialis</name>
    <dbReference type="NCBI Taxonomy" id="658225"/>
    <lineage>
        <taxon>Bacteria</taxon>
        <taxon>Pseudomonadati</taxon>
        <taxon>Pseudomonadota</taxon>
        <taxon>Alphaproteobacteria</taxon>
        <taxon>Sphingomonadales</taxon>
        <taxon>Sphingomonadaceae</taxon>
        <taxon>Sphingomonas</taxon>
    </lineage>
</organism>
<accession>A0ABQ3LAQ9</accession>
<protein>
    <recommendedName>
        <fullName evidence="4">DUF397 domain-containing protein</fullName>
    </recommendedName>
</protein>
<feature type="compositionally biased region" description="Basic residues" evidence="1">
    <location>
        <begin position="61"/>
        <end position="71"/>
    </location>
</feature>
<dbReference type="Proteomes" id="UP000652430">
    <property type="component" value="Unassembled WGS sequence"/>
</dbReference>
<feature type="region of interest" description="Disordered" evidence="1">
    <location>
        <begin position="48"/>
        <end position="71"/>
    </location>
</feature>
<gene>
    <name evidence="2" type="ORF">GCM10008023_08180</name>
</gene>
<comment type="caution">
    <text evidence="2">The sequence shown here is derived from an EMBL/GenBank/DDBJ whole genome shotgun (WGS) entry which is preliminary data.</text>
</comment>
<proteinExistence type="predicted"/>
<evidence type="ECO:0000313" key="3">
    <source>
        <dbReference type="Proteomes" id="UP000652430"/>
    </source>
</evidence>
<keyword evidence="3" id="KW-1185">Reference proteome</keyword>
<dbReference type="EMBL" id="BNAQ01000001">
    <property type="protein sequence ID" value="GHH10435.1"/>
    <property type="molecule type" value="Genomic_DNA"/>
</dbReference>
<dbReference type="RefSeq" id="WP_189675198.1">
    <property type="nucleotide sequence ID" value="NZ_BNAQ01000001.1"/>
</dbReference>